<keyword evidence="1" id="KW-0472">Membrane</keyword>
<feature type="transmembrane region" description="Helical" evidence="1">
    <location>
        <begin position="145"/>
        <end position="167"/>
    </location>
</feature>
<keyword evidence="1" id="KW-1133">Transmembrane helix</keyword>
<protein>
    <submittedName>
        <fullName evidence="2">Uncharacterized protein</fullName>
    </submittedName>
</protein>
<accession>A0A931FW63</accession>
<comment type="caution">
    <text evidence="2">The sequence shown here is derived from an EMBL/GenBank/DDBJ whole genome shotgun (WGS) entry which is preliminary data.</text>
</comment>
<proteinExistence type="predicted"/>
<evidence type="ECO:0000256" key="1">
    <source>
        <dbReference type="SAM" id="Phobius"/>
    </source>
</evidence>
<dbReference type="AlphaFoldDB" id="A0A931FW63"/>
<sequence length="188" mass="19728">MNPRYAARTAAFAAVYLAAFLASGPLGPAVLVPPIAVAALWLVAQSRYGLRRFDVIALTTASMVAATLEGAGILLCLAVAVWAVAPAVLFAVLLERWLPGYWLGHGDRFRRPRASLGRLAGAAALTAVAGLVIQEVTNPGTGSVAAGLQLLRDTAAIVLPILAVRAVRRTRAGRRTRSPRRGALSMVR</sequence>
<evidence type="ECO:0000313" key="2">
    <source>
        <dbReference type="EMBL" id="MBG0561000.1"/>
    </source>
</evidence>
<keyword evidence="1" id="KW-0812">Transmembrane</keyword>
<dbReference type="EMBL" id="JADQTO010000003">
    <property type="protein sequence ID" value="MBG0561000.1"/>
    <property type="molecule type" value="Genomic_DNA"/>
</dbReference>
<dbReference type="Proteomes" id="UP000598146">
    <property type="component" value="Unassembled WGS sequence"/>
</dbReference>
<gene>
    <name evidence="2" type="ORF">I4J89_05940</name>
</gene>
<evidence type="ECO:0000313" key="3">
    <source>
        <dbReference type="Proteomes" id="UP000598146"/>
    </source>
</evidence>
<organism evidence="2 3">
    <name type="scientific">Actinoplanes aureus</name>
    <dbReference type="NCBI Taxonomy" id="2792083"/>
    <lineage>
        <taxon>Bacteria</taxon>
        <taxon>Bacillati</taxon>
        <taxon>Actinomycetota</taxon>
        <taxon>Actinomycetes</taxon>
        <taxon>Micromonosporales</taxon>
        <taxon>Micromonosporaceae</taxon>
        <taxon>Actinoplanes</taxon>
    </lineage>
</organism>
<reference evidence="2" key="1">
    <citation type="submission" date="2020-11" db="EMBL/GenBank/DDBJ databases">
        <title>Isolation and identification of active actinomycetes.</title>
        <authorList>
            <person name="Sun X."/>
        </authorList>
    </citation>
    <scope>NUCLEOTIDE SEQUENCE</scope>
    <source>
        <strain evidence="2">NEAU-A11</strain>
    </source>
</reference>
<dbReference type="RefSeq" id="WP_196412824.1">
    <property type="nucleotide sequence ID" value="NZ_JADQTO010000003.1"/>
</dbReference>
<keyword evidence="3" id="KW-1185">Reference proteome</keyword>
<name>A0A931FW63_9ACTN</name>
<feature type="transmembrane region" description="Helical" evidence="1">
    <location>
        <begin position="71"/>
        <end position="94"/>
    </location>
</feature>
<feature type="transmembrane region" description="Helical" evidence="1">
    <location>
        <begin position="115"/>
        <end position="133"/>
    </location>
</feature>